<evidence type="ECO:0000313" key="11">
    <source>
        <dbReference type="EMBL" id="WUP77004.1"/>
    </source>
</evidence>
<dbReference type="PANTHER" id="PTHR30614">
    <property type="entry name" value="MEMBRANE COMPONENT OF AMINO ACID ABC TRANSPORTER"/>
    <property type="match status" value="1"/>
</dbReference>
<keyword evidence="7 8" id="KW-0472">Membrane</keyword>
<keyword evidence="2 8" id="KW-0813">Transport</keyword>
<feature type="domain" description="ABC transmembrane type-1" evidence="10">
    <location>
        <begin position="67"/>
        <end position="274"/>
    </location>
</feature>
<name>A0ABZ1SWU5_9ACTN</name>
<dbReference type="RefSeq" id="WP_187280770.1">
    <property type="nucleotide sequence ID" value="NZ_CP108085.1"/>
</dbReference>
<dbReference type="SUPFAM" id="SSF161098">
    <property type="entry name" value="MetI-like"/>
    <property type="match status" value="1"/>
</dbReference>
<dbReference type="NCBIfam" id="TIGR01726">
    <property type="entry name" value="HEQRo_perm_3TM"/>
    <property type="match status" value="1"/>
</dbReference>
<feature type="transmembrane region" description="Helical" evidence="8">
    <location>
        <begin position="26"/>
        <end position="45"/>
    </location>
</feature>
<reference evidence="11" key="1">
    <citation type="submission" date="2022-10" db="EMBL/GenBank/DDBJ databases">
        <title>The complete genomes of actinobacterial strains from the NBC collection.</title>
        <authorList>
            <person name="Joergensen T.S."/>
            <person name="Alvarez Arevalo M."/>
            <person name="Sterndorff E.B."/>
            <person name="Faurdal D."/>
            <person name="Vuksanovic O."/>
            <person name="Mourched A.-S."/>
            <person name="Charusanti P."/>
            <person name="Shaw S."/>
            <person name="Blin K."/>
            <person name="Weber T."/>
        </authorList>
    </citation>
    <scope>NUCLEOTIDE SEQUENCE</scope>
    <source>
        <strain evidence="11">NBC_00254</strain>
    </source>
</reference>
<feature type="region of interest" description="Disordered" evidence="9">
    <location>
        <begin position="296"/>
        <end position="335"/>
    </location>
</feature>
<feature type="transmembrane region" description="Helical" evidence="8">
    <location>
        <begin position="252"/>
        <end position="273"/>
    </location>
</feature>
<gene>
    <name evidence="11" type="ORF">OG913_08365</name>
</gene>
<dbReference type="Proteomes" id="UP001432011">
    <property type="component" value="Chromosome"/>
</dbReference>
<keyword evidence="4 8" id="KW-0812">Transmembrane</keyword>
<dbReference type="PROSITE" id="PS50928">
    <property type="entry name" value="ABC_TM1"/>
    <property type="match status" value="1"/>
</dbReference>
<feature type="transmembrane region" description="Helical" evidence="8">
    <location>
        <begin position="65"/>
        <end position="90"/>
    </location>
</feature>
<accession>A0ABZ1SWU5</accession>
<feature type="transmembrane region" description="Helical" evidence="8">
    <location>
        <begin position="146"/>
        <end position="165"/>
    </location>
</feature>
<evidence type="ECO:0000256" key="1">
    <source>
        <dbReference type="ARBA" id="ARBA00004651"/>
    </source>
</evidence>
<comment type="similarity">
    <text evidence="8">Belongs to the binding-protein-dependent transport system permease family.</text>
</comment>
<keyword evidence="5" id="KW-0029">Amino-acid transport</keyword>
<evidence type="ECO:0000256" key="9">
    <source>
        <dbReference type="SAM" id="MobiDB-lite"/>
    </source>
</evidence>
<dbReference type="CDD" id="cd06261">
    <property type="entry name" value="TM_PBP2"/>
    <property type="match status" value="1"/>
</dbReference>
<protein>
    <submittedName>
        <fullName evidence="11">Amino acid ABC transporter permease</fullName>
    </submittedName>
</protein>
<keyword evidence="6 8" id="KW-1133">Transmembrane helix</keyword>
<evidence type="ECO:0000256" key="8">
    <source>
        <dbReference type="RuleBase" id="RU363032"/>
    </source>
</evidence>
<organism evidence="11 12">
    <name type="scientific">Microbispora hainanensis</name>
    <dbReference type="NCBI Taxonomy" id="568844"/>
    <lineage>
        <taxon>Bacteria</taxon>
        <taxon>Bacillati</taxon>
        <taxon>Actinomycetota</taxon>
        <taxon>Actinomycetes</taxon>
        <taxon>Streptosporangiales</taxon>
        <taxon>Streptosporangiaceae</taxon>
        <taxon>Microbispora</taxon>
    </lineage>
</organism>
<evidence type="ECO:0000256" key="5">
    <source>
        <dbReference type="ARBA" id="ARBA00022970"/>
    </source>
</evidence>
<dbReference type="InterPro" id="IPR043429">
    <property type="entry name" value="ArtM/GltK/GlnP/TcyL/YhdX-like"/>
</dbReference>
<evidence type="ECO:0000256" key="7">
    <source>
        <dbReference type="ARBA" id="ARBA00023136"/>
    </source>
</evidence>
<keyword evidence="3" id="KW-1003">Cell membrane</keyword>
<evidence type="ECO:0000256" key="6">
    <source>
        <dbReference type="ARBA" id="ARBA00022989"/>
    </source>
</evidence>
<dbReference type="EMBL" id="CP108085">
    <property type="protein sequence ID" value="WUP77004.1"/>
    <property type="molecule type" value="Genomic_DNA"/>
</dbReference>
<dbReference type="Gene3D" id="1.10.3720.10">
    <property type="entry name" value="MetI-like"/>
    <property type="match status" value="1"/>
</dbReference>
<comment type="subcellular location">
    <subcellularLocation>
        <location evidence="1 8">Cell membrane</location>
        <topology evidence="1 8">Multi-pass membrane protein</topology>
    </subcellularLocation>
</comment>
<evidence type="ECO:0000256" key="3">
    <source>
        <dbReference type="ARBA" id="ARBA00022475"/>
    </source>
</evidence>
<proteinExistence type="inferred from homology"/>
<evidence type="ECO:0000256" key="4">
    <source>
        <dbReference type="ARBA" id="ARBA00022692"/>
    </source>
</evidence>
<feature type="compositionally biased region" description="Low complexity" evidence="9">
    <location>
        <begin position="296"/>
        <end position="308"/>
    </location>
</feature>
<feature type="compositionally biased region" description="Basic and acidic residues" evidence="9">
    <location>
        <begin position="323"/>
        <end position="335"/>
    </location>
</feature>
<dbReference type="PANTHER" id="PTHR30614:SF0">
    <property type="entry name" value="L-CYSTINE TRANSPORT SYSTEM PERMEASE PROTEIN TCYL"/>
    <property type="match status" value="1"/>
</dbReference>
<dbReference type="InterPro" id="IPR010065">
    <property type="entry name" value="AA_ABC_transptr_permease_3TM"/>
</dbReference>
<evidence type="ECO:0000259" key="10">
    <source>
        <dbReference type="PROSITE" id="PS50928"/>
    </source>
</evidence>
<dbReference type="Pfam" id="PF00528">
    <property type="entry name" value="BPD_transp_1"/>
    <property type="match status" value="1"/>
</dbReference>
<feature type="transmembrane region" description="Helical" evidence="8">
    <location>
        <begin position="119"/>
        <end position="140"/>
    </location>
</feature>
<sequence length="335" mass="36618">MEVTPERAAGVELPIEAVRPVRPGRWLGAAVALLFLVWLAYTIIVNENLHWDVIVAFLADGRILGGLWVTIQLTVLSMAIGLALGVLAAVMQLSDNPVLRGTSALYTWFFRGTPLLVQLIFWFNIGLVFPTFAVGVPFGGPKLIEWQANAVITPFTAALLGLAINEGAYMAEIVRAGIRSVDPGQREAAESLGMSHRQVLRRVVLPQAMRVIIPPTGNQFISMLKTTSMVSVIAGAELLTVAQRIYLGNFEVIAMLVVASIWYLVLTTIASVGQHFVEKRFERGHVRLSSRIRSNLSPLPSKEALPSEEPLPPKEPLPSEEALPSKEPRSAEETM</sequence>
<evidence type="ECO:0000256" key="2">
    <source>
        <dbReference type="ARBA" id="ARBA00022448"/>
    </source>
</evidence>
<keyword evidence="12" id="KW-1185">Reference proteome</keyword>
<dbReference type="InterPro" id="IPR035906">
    <property type="entry name" value="MetI-like_sf"/>
</dbReference>
<evidence type="ECO:0000313" key="12">
    <source>
        <dbReference type="Proteomes" id="UP001432011"/>
    </source>
</evidence>
<dbReference type="InterPro" id="IPR000515">
    <property type="entry name" value="MetI-like"/>
</dbReference>